<evidence type="ECO:0000256" key="10">
    <source>
        <dbReference type="ARBA" id="ARBA00049338"/>
    </source>
</evidence>
<evidence type="ECO:0000256" key="3">
    <source>
        <dbReference type="ARBA" id="ARBA00022539"/>
    </source>
</evidence>
<dbReference type="SUPFAM" id="SSF81653">
    <property type="entry name" value="Calcium ATPase, transduction domain A"/>
    <property type="match status" value="1"/>
</dbReference>
<comment type="subcellular location">
    <subcellularLocation>
        <location evidence="1">Cell membrane</location>
        <topology evidence="1">Multi-pass membrane protein</topology>
    </subcellularLocation>
</comment>
<dbReference type="InterPro" id="IPR036412">
    <property type="entry name" value="HAD-like_sf"/>
</dbReference>
<dbReference type="InterPro" id="IPR018303">
    <property type="entry name" value="ATPase_P-typ_P_site"/>
</dbReference>
<keyword evidence="3" id="KW-0104">Cadmium</keyword>
<organism evidence="13 14">
    <name type="scientific">Candidatus Avacidaminococcus intestinavium</name>
    <dbReference type="NCBI Taxonomy" id="2840684"/>
    <lineage>
        <taxon>Bacteria</taxon>
        <taxon>Bacillati</taxon>
        <taxon>Bacillota</taxon>
        <taxon>Negativicutes</taxon>
        <taxon>Acidaminococcales</taxon>
        <taxon>Acidaminococcaceae</taxon>
        <taxon>Acidaminococcaceae incertae sedis</taxon>
        <taxon>Candidatus Avacidaminococcus</taxon>
    </lineage>
</organism>
<dbReference type="PRINTS" id="PR00119">
    <property type="entry name" value="CATATPASE"/>
</dbReference>
<feature type="transmembrane region" description="Helical" evidence="11">
    <location>
        <begin position="230"/>
        <end position="249"/>
    </location>
</feature>
<dbReference type="GO" id="GO:0005886">
    <property type="term" value="C:plasma membrane"/>
    <property type="evidence" value="ECO:0007669"/>
    <property type="project" value="UniProtKB-SubCell"/>
</dbReference>
<dbReference type="InterPro" id="IPR023298">
    <property type="entry name" value="ATPase_P-typ_TM_dom_sf"/>
</dbReference>
<dbReference type="InterPro" id="IPR059000">
    <property type="entry name" value="ATPase_P-type_domA"/>
</dbReference>
<evidence type="ECO:0000313" key="13">
    <source>
        <dbReference type="EMBL" id="HIU63739.1"/>
    </source>
</evidence>
<dbReference type="InterPro" id="IPR051014">
    <property type="entry name" value="Cation_Transport_ATPase_IB"/>
</dbReference>
<sequence>MNKHLYKIIIGALFFTIALAVDFPNDYITLGLFVVSYFVVGGDVVQRALRNISRGKVFDENFLMFIATVGAFLIGEYSEAVGVMLFYQIGELFQSYAVDKSRRSIAELMDIRPDYANVMRNGNLETVDPDEVEIGETIVVKPGERVPLDGFVLSGTSMLDTASLTGEALPREVHVGSEVLSGCINLHGLVEVEVTKEFGDSTVSKILDLVENAAIKKSSQERFITKFARYYTPTVVILAVLLAIVPPLVTGGSFVEWLRRALIFLVISCPCALVISIPLSFFGGIGGASKCGILVKGGNYLEALADTDVVVFDKTGTLTKGTFAVTAVNAVQKTREELLYWAAYAENHSNHPIAQSLKKSYGKDIDEHKITGVTEIPGFGVEAIVDGHVVLAGNSRLLTQKAIEHTPSELVGTQIYVALDGAFIGSIIIADELKADAKQAIRDLKASGVQRIVMLTGDAKAVGQAVAQELEITEAFTELLPGDKVTKLEELLQTKRGNSKIAFVGDGVNDAPVLARSDVGIAMGALGSDAAIEAADIVIMTDEPSKIAVAIKIARKTLRIAKQNIILALGVKGIVLVLGALGMANMWAAVFADVGVAMLAILNAIRVLNAKYN</sequence>
<dbReference type="InterPro" id="IPR044492">
    <property type="entry name" value="P_typ_ATPase_HD_dom"/>
</dbReference>
<feature type="transmembrane region" description="Helical" evidence="11">
    <location>
        <begin position="590"/>
        <end position="608"/>
    </location>
</feature>
<evidence type="ECO:0000259" key="12">
    <source>
        <dbReference type="Pfam" id="PF00122"/>
    </source>
</evidence>
<evidence type="ECO:0000256" key="9">
    <source>
        <dbReference type="ARBA" id="ARBA00039103"/>
    </source>
</evidence>
<dbReference type="Proteomes" id="UP000824099">
    <property type="component" value="Unassembled WGS sequence"/>
</dbReference>
<reference evidence="13" key="1">
    <citation type="submission" date="2020-10" db="EMBL/GenBank/DDBJ databases">
        <authorList>
            <person name="Gilroy R."/>
        </authorList>
    </citation>
    <scope>NUCLEOTIDE SEQUENCE</scope>
    <source>
        <strain evidence="13">CHK160-1198</strain>
    </source>
</reference>
<dbReference type="CDD" id="cd07548">
    <property type="entry name" value="P-type_ATPase-Cd_Zn_Co_like"/>
    <property type="match status" value="1"/>
</dbReference>
<dbReference type="Gene3D" id="3.40.1110.10">
    <property type="entry name" value="Calcium-transporting ATPase, cytoplasmic domain N"/>
    <property type="match status" value="1"/>
</dbReference>
<comment type="caution">
    <text evidence="13">The sequence shown here is derived from an EMBL/GenBank/DDBJ whole genome shotgun (WGS) entry which is preliminary data.</text>
</comment>
<feature type="transmembrane region" description="Helical" evidence="11">
    <location>
        <begin position="27"/>
        <end position="45"/>
    </location>
</feature>
<dbReference type="NCBIfam" id="TIGR01494">
    <property type="entry name" value="ATPase_P-type"/>
    <property type="match status" value="1"/>
</dbReference>
<keyword evidence="6" id="KW-1278">Translocase</keyword>
<proteinExistence type="inferred from homology"/>
<evidence type="ECO:0000313" key="14">
    <source>
        <dbReference type="Proteomes" id="UP000824099"/>
    </source>
</evidence>
<dbReference type="InterPro" id="IPR023214">
    <property type="entry name" value="HAD_sf"/>
</dbReference>
<name>A0A9D1SKF0_9FIRM</name>
<feature type="transmembrane region" description="Helical" evidence="11">
    <location>
        <begin position="565"/>
        <end position="584"/>
    </location>
</feature>
<dbReference type="GO" id="GO:0008551">
    <property type="term" value="F:P-type cadmium transporter activity"/>
    <property type="evidence" value="ECO:0007669"/>
    <property type="project" value="UniProtKB-EC"/>
</dbReference>
<comment type="catalytic activity">
    <reaction evidence="10">
        <text>Cd(2+)(in) + ATP + H2O = Cd(2+)(out) + ADP + phosphate + H(+)</text>
        <dbReference type="Rhea" id="RHEA:12132"/>
        <dbReference type="ChEBI" id="CHEBI:15377"/>
        <dbReference type="ChEBI" id="CHEBI:15378"/>
        <dbReference type="ChEBI" id="CHEBI:30616"/>
        <dbReference type="ChEBI" id="CHEBI:43474"/>
        <dbReference type="ChEBI" id="CHEBI:48775"/>
        <dbReference type="ChEBI" id="CHEBI:456216"/>
        <dbReference type="EC" id="7.2.2.21"/>
    </reaction>
</comment>
<dbReference type="InterPro" id="IPR001757">
    <property type="entry name" value="P_typ_ATPase"/>
</dbReference>
<evidence type="ECO:0000256" key="6">
    <source>
        <dbReference type="ARBA" id="ARBA00022967"/>
    </source>
</evidence>
<evidence type="ECO:0000256" key="4">
    <source>
        <dbReference type="ARBA" id="ARBA00022692"/>
    </source>
</evidence>
<dbReference type="GO" id="GO:0016887">
    <property type="term" value="F:ATP hydrolysis activity"/>
    <property type="evidence" value="ECO:0007669"/>
    <property type="project" value="InterPro"/>
</dbReference>
<dbReference type="PROSITE" id="PS00154">
    <property type="entry name" value="ATPASE_E1_E2"/>
    <property type="match status" value="1"/>
</dbReference>
<dbReference type="InterPro" id="IPR027256">
    <property type="entry name" value="P-typ_ATPase_IB"/>
</dbReference>
<protein>
    <recommendedName>
        <fullName evidence="9">Cd(2+)-exporting ATPase</fullName>
        <ecNumber evidence="9">7.2.2.21</ecNumber>
    </recommendedName>
</protein>
<dbReference type="SUPFAM" id="SSF81665">
    <property type="entry name" value="Calcium ATPase, transmembrane domain M"/>
    <property type="match status" value="1"/>
</dbReference>
<keyword evidence="8 11" id="KW-0472">Membrane</keyword>
<evidence type="ECO:0000256" key="2">
    <source>
        <dbReference type="ARBA" id="ARBA00006024"/>
    </source>
</evidence>
<dbReference type="SFLD" id="SFLDF00027">
    <property type="entry name" value="p-type_atpase"/>
    <property type="match status" value="1"/>
</dbReference>
<dbReference type="PANTHER" id="PTHR48085">
    <property type="entry name" value="CADMIUM/ZINC-TRANSPORTING ATPASE HMA2-RELATED"/>
    <property type="match status" value="1"/>
</dbReference>
<reference evidence="13" key="2">
    <citation type="journal article" date="2021" name="PeerJ">
        <title>Extensive microbial diversity within the chicken gut microbiome revealed by metagenomics and culture.</title>
        <authorList>
            <person name="Gilroy R."/>
            <person name="Ravi A."/>
            <person name="Getino M."/>
            <person name="Pursley I."/>
            <person name="Horton D.L."/>
            <person name="Alikhan N.F."/>
            <person name="Baker D."/>
            <person name="Gharbi K."/>
            <person name="Hall N."/>
            <person name="Watson M."/>
            <person name="Adriaenssens E.M."/>
            <person name="Foster-Nyarko E."/>
            <person name="Jarju S."/>
            <person name="Secka A."/>
            <person name="Antonio M."/>
            <person name="Oren A."/>
            <person name="Chaudhuri R.R."/>
            <person name="La Ragione R."/>
            <person name="Hildebrand F."/>
            <person name="Pallen M.J."/>
        </authorList>
    </citation>
    <scope>NUCLEOTIDE SEQUENCE</scope>
    <source>
        <strain evidence="13">CHK160-1198</strain>
    </source>
</reference>
<dbReference type="SFLD" id="SFLDG00002">
    <property type="entry name" value="C1.7:_P-type_atpase_like"/>
    <property type="match status" value="1"/>
</dbReference>
<dbReference type="NCBIfam" id="TIGR01512">
    <property type="entry name" value="ATPase-IB2_Cd"/>
    <property type="match status" value="1"/>
</dbReference>
<dbReference type="PANTHER" id="PTHR48085:SF5">
    <property type="entry name" value="CADMIUM_ZINC-TRANSPORTING ATPASE HMA4-RELATED"/>
    <property type="match status" value="1"/>
</dbReference>
<accession>A0A9D1SKF0</accession>
<keyword evidence="7 11" id="KW-1133">Transmembrane helix</keyword>
<dbReference type="EC" id="7.2.2.21" evidence="9"/>
<dbReference type="GO" id="GO:0005524">
    <property type="term" value="F:ATP binding"/>
    <property type="evidence" value="ECO:0007669"/>
    <property type="project" value="UniProtKB-UniRule"/>
</dbReference>
<gene>
    <name evidence="13" type="primary">cadA</name>
    <name evidence="13" type="ORF">IAB06_01685</name>
</gene>
<evidence type="ECO:0000256" key="7">
    <source>
        <dbReference type="ARBA" id="ARBA00022989"/>
    </source>
</evidence>
<evidence type="ECO:0000256" key="11">
    <source>
        <dbReference type="RuleBase" id="RU362081"/>
    </source>
</evidence>
<dbReference type="AlphaFoldDB" id="A0A9D1SKF0"/>
<dbReference type="GO" id="GO:0046872">
    <property type="term" value="F:metal ion binding"/>
    <property type="evidence" value="ECO:0007669"/>
    <property type="project" value="UniProtKB-KW"/>
</dbReference>
<feature type="domain" description="P-type ATPase A" evidence="12">
    <location>
        <begin position="112"/>
        <end position="211"/>
    </location>
</feature>
<dbReference type="Gene3D" id="2.70.150.10">
    <property type="entry name" value="Calcium-transporting ATPase, cytoplasmic transduction domain A"/>
    <property type="match status" value="1"/>
</dbReference>
<dbReference type="Pfam" id="PF00702">
    <property type="entry name" value="Hydrolase"/>
    <property type="match status" value="1"/>
</dbReference>
<dbReference type="Pfam" id="PF00122">
    <property type="entry name" value="E1-E2_ATPase"/>
    <property type="match status" value="1"/>
</dbReference>
<keyword evidence="4 11" id="KW-0812">Transmembrane</keyword>
<dbReference type="Gene3D" id="3.40.50.1000">
    <property type="entry name" value="HAD superfamily/HAD-like"/>
    <property type="match status" value="1"/>
</dbReference>
<keyword evidence="11" id="KW-0547">Nucleotide-binding</keyword>
<evidence type="ECO:0000256" key="5">
    <source>
        <dbReference type="ARBA" id="ARBA00022723"/>
    </source>
</evidence>
<keyword evidence="11" id="KW-1003">Cell membrane</keyword>
<evidence type="ECO:0000256" key="8">
    <source>
        <dbReference type="ARBA" id="ARBA00023136"/>
    </source>
</evidence>
<dbReference type="PRINTS" id="PR00941">
    <property type="entry name" value="CDATPASE"/>
</dbReference>
<dbReference type="FunFam" id="2.70.150.10:FF:000002">
    <property type="entry name" value="Copper-transporting ATPase 1, putative"/>
    <property type="match status" value="1"/>
</dbReference>
<feature type="transmembrane region" description="Helical" evidence="11">
    <location>
        <begin position="261"/>
        <end position="282"/>
    </location>
</feature>
<dbReference type="InterPro" id="IPR023299">
    <property type="entry name" value="ATPase_P-typ_cyto_dom_N"/>
</dbReference>
<feature type="transmembrane region" description="Helical" evidence="11">
    <location>
        <begin position="5"/>
        <end position="21"/>
    </location>
</feature>
<dbReference type="EMBL" id="DVNI01000024">
    <property type="protein sequence ID" value="HIU63739.1"/>
    <property type="molecule type" value="Genomic_DNA"/>
</dbReference>
<keyword evidence="5 11" id="KW-0479">Metal-binding</keyword>
<comment type="similarity">
    <text evidence="2 11">Belongs to the cation transport ATPase (P-type) (TC 3.A.3) family. Type IB subfamily.</text>
</comment>
<dbReference type="SFLD" id="SFLDS00003">
    <property type="entry name" value="Haloacid_Dehalogenase"/>
    <property type="match status" value="1"/>
</dbReference>
<dbReference type="InterPro" id="IPR008250">
    <property type="entry name" value="ATPase_P-typ_transduc_dom_A_sf"/>
</dbReference>
<dbReference type="NCBIfam" id="TIGR01525">
    <property type="entry name" value="ATPase-IB_hvy"/>
    <property type="match status" value="1"/>
</dbReference>
<dbReference type="SUPFAM" id="SSF56784">
    <property type="entry name" value="HAD-like"/>
    <property type="match status" value="1"/>
</dbReference>
<evidence type="ECO:0000256" key="1">
    <source>
        <dbReference type="ARBA" id="ARBA00004651"/>
    </source>
</evidence>
<keyword evidence="11" id="KW-0067">ATP-binding</keyword>